<comment type="function">
    <text evidence="9">Catalyzes the single-oxidation or sequential double oxidation reaction of carbohydrates primarily at carbon-2 and/or carbon-3 with the concomitant reduction of the flavin. The enzyme exhibits a broad sugar substrate specificity, oxidizing different aldopyranoses to the corresponding C-1, C-2, C-3 or C-1,2, C-2,3 and C-3,4 (di)dehydro sugars with substrate-specific regioselectivity. Accepts only a narrow range of electron acceptors such as substituted benzoquinones and complexed metal ions and reacts extremely slowly with O(2) as acceptor. May play a role in the natural recycling of plant matter by oxidizing all major monosaccharides in lignocellulose and by reducing quinone compounds or reactive radical species generated during lignin depolymerization.</text>
</comment>
<evidence type="ECO:0000256" key="11">
    <source>
        <dbReference type="ARBA" id="ARBA00034010"/>
    </source>
</evidence>
<feature type="binding site" evidence="16">
    <location>
        <position position="259"/>
    </location>
    <ligand>
        <name>FAD</name>
        <dbReference type="ChEBI" id="CHEBI:57692"/>
    </ligand>
</feature>
<evidence type="ECO:0000256" key="13">
    <source>
        <dbReference type="ARBA" id="ARBA00034050"/>
    </source>
</evidence>
<feature type="active site" description="Proton acceptor" evidence="15">
    <location>
        <position position="591"/>
    </location>
</feature>
<dbReference type="InterPro" id="IPR036188">
    <property type="entry name" value="FAD/NAD-bd_sf"/>
</dbReference>
<evidence type="ECO:0000256" key="16">
    <source>
        <dbReference type="PIRSR" id="PIRSR000137-2"/>
    </source>
</evidence>
<dbReference type="PANTHER" id="PTHR11552">
    <property type="entry name" value="GLUCOSE-METHANOL-CHOLINE GMC OXIDOREDUCTASE"/>
    <property type="match status" value="1"/>
</dbReference>
<feature type="domain" description="Glucose-methanol-choline oxidoreductase N-terminal" evidence="18">
    <location>
        <begin position="301"/>
        <end position="315"/>
    </location>
</feature>
<comment type="catalytic activity">
    <reaction evidence="14">
        <text>a pyranoside + acceptor = a pyranosid-3,4-diulose + reduced acceptor.</text>
        <dbReference type="EC" id="1.1.99.29"/>
    </reaction>
</comment>
<dbReference type="OrthoDB" id="269227at2759"/>
<dbReference type="InterPro" id="IPR012132">
    <property type="entry name" value="GMC_OxRdtase"/>
</dbReference>
<comment type="subunit">
    <text evidence="4">Monomer.</text>
</comment>
<evidence type="ECO:0000259" key="18">
    <source>
        <dbReference type="PROSITE" id="PS00624"/>
    </source>
</evidence>
<dbReference type="PROSITE" id="PS00624">
    <property type="entry name" value="GMC_OXRED_2"/>
    <property type="match status" value="1"/>
</dbReference>
<evidence type="ECO:0000256" key="4">
    <source>
        <dbReference type="ARBA" id="ARBA00011245"/>
    </source>
</evidence>
<dbReference type="Gene3D" id="3.50.50.60">
    <property type="entry name" value="FAD/NAD(P)-binding domain"/>
    <property type="match status" value="1"/>
</dbReference>
<dbReference type="EC" id="1.1.99.29" evidence="5"/>
<comment type="catalytic activity">
    <reaction evidence="11">
        <text>pyranose + acceptor = pyranos-2,3-diulose + reduced acceptor.</text>
        <dbReference type="EC" id="1.1.99.29"/>
    </reaction>
</comment>
<evidence type="ECO:0000256" key="15">
    <source>
        <dbReference type="PIRSR" id="PIRSR000137-1"/>
    </source>
</evidence>
<evidence type="ECO:0000313" key="20">
    <source>
        <dbReference type="Proteomes" id="UP000541558"/>
    </source>
</evidence>
<evidence type="ECO:0000256" key="2">
    <source>
        <dbReference type="ARBA" id="ARBA00004613"/>
    </source>
</evidence>
<comment type="catalytic activity">
    <reaction evidence="13">
        <text>a pyranoside + acceptor = a pyranosid-3-ulose + reduced acceptor.</text>
        <dbReference type="EC" id="1.1.99.29"/>
    </reaction>
</comment>
<proteinExistence type="inferred from homology"/>
<dbReference type="InterPro" id="IPR000172">
    <property type="entry name" value="GMC_OxRdtase_N"/>
</dbReference>
<evidence type="ECO:0000256" key="5">
    <source>
        <dbReference type="ARBA" id="ARBA00013177"/>
    </source>
</evidence>
<reference evidence="19 20" key="1">
    <citation type="journal article" date="2020" name="ISME J.">
        <title>Uncovering the hidden diversity of litter-decomposition mechanisms in mushroom-forming fungi.</title>
        <authorList>
            <person name="Floudas D."/>
            <person name="Bentzer J."/>
            <person name="Ahren D."/>
            <person name="Johansson T."/>
            <person name="Persson P."/>
            <person name="Tunlid A."/>
        </authorList>
    </citation>
    <scope>NUCLEOTIDE SEQUENCE [LARGE SCALE GENOMIC DNA]</scope>
    <source>
        <strain evidence="19 20">CBS 175.51</strain>
    </source>
</reference>
<dbReference type="Proteomes" id="UP000541558">
    <property type="component" value="Unassembled WGS sequence"/>
</dbReference>
<dbReference type="Gene3D" id="3.30.560.10">
    <property type="entry name" value="Glucose Oxidase, domain 3"/>
    <property type="match status" value="1"/>
</dbReference>
<comment type="catalytic activity">
    <reaction evidence="10">
        <text>pyranose + acceptor = pyranos-2-ulose + reduced acceptor.</text>
        <dbReference type="EC" id="1.1.99.29"/>
    </reaction>
</comment>
<evidence type="ECO:0000256" key="12">
    <source>
        <dbReference type="ARBA" id="ARBA00034029"/>
    </source>
</evidence>
<name>A0A8H5FH33_9AGAR</name>
<keyword evidence="20" id="KW-1185">Reference proteome</keyword>
<keyword evidence="7" id="KW-0285">Flavoprotein</keyword>
<evidence type="ECO:0000256" key="9">
    <source>
        <dbReference type="ARBA" id="ARBA00024699"/>
    </source>
</evidence>
<evidence type="ECO:0000256" key="10">
    <source>
        <dbReference type="ARBA" id="ARBA00033986"/>
    </source>
</evidence>
<evidence type="ECO:0000256" key="14">
    <source>
        <dbReference type="ARBA" id="ARBA00034059"/>
    </source>
</evidence>
<feature type="chain" id="PRO_5033987158" description="pyranose dehydrogenase (acceptor)" evidence="17">
    <location>
        <begin position="19"/>
        <end position="610"/>
    </location>
</feature>
<dbReference type="SUPFAM" id="SSF51905">
    <property type="entry name" value="FAD/NAD(P)-binding domain"/>
    <property type="match status" value="1"/>
</dbReference>
<comment type="similarity">
    <text evidence="3">Belongs to the GMC oxidoreductase family.</text>
</comment>
<evidence type="ECO:0000313" key="19">
    <source>
        <dbReference type="EMBL" id="KAF5337000.1"/>
    </source>
</evidence>
<feature type="active site" description="Proton donor" evidence="15">
    <location>
        <position position="547"/>
    </location>
</feature>
<dbReference type="GO" id="GO:0050660">
    <property type="term" value="F:flavin adenine dinucleotide binding"/>
    <property type="evidence" value="ECO:0007669"/>
    <property type="project" value="InterPro"/>
</dbReference>
<evidence type="ECO:0000256" key="3">
    <source>
        <dbReference type="ARBA" id="ARBA00010790"/>
    </source>
</evidence>
<gene>
    <name evidence="19" type="ORF">D9611_002911</name>
</gene>
<evidence type="ECO:0000256" key="7">
    <source>
        <dbReference type="ARBA" id="ARBA00022630"/>
    </source>
</evidence>
<feature type="binding site" evidence="16">
    <location>
        <begin position="119"/>
        <end position="122"/>
    </location>
    <ligand>
        <name>FAD</name>
        <dbReference type="ChEBI" id="CHEBI:57692"/>
    </ligand>
</feature>
<comment type="catalytic activity">
    <reaction evidence="12">
        <text>pyranose + acceptor = pyranos-3-ulose + reduced acceptor.</text>
        <dbReference type="EC" id="1.1.99.29"/>
    </reaction>
</comment>
<evidence type="ECO:0000256" key="8">
    <source>
        <dbReference type="ARBA" id="ARBA00022827"/>
    </source>
</evidence>
<dbReference type="Pfam" id="PF05199">
    <property type="entry name" value="GMC_oxred_C"/>
    <property type="match status" value="1"/>
</dbReference>
<comment type="caution">
    <text evidence="19">The sequence shown here is derived from an EMBL/GenBank/DDBJ whole genome shotgun (WGS) entry which is preliminary data.</text>
</comment>
<keyword evidence="8 16" id="KW-0274">FAD</keyword>
<feature type="binding site" evidence="16">
    <location>
        <position position="111"/>
    </location>
    <ligand>
        <name>FAD</name>
        <dbReference type="ChEBI" id="CHEBI:57692"/>
    </ligand>
</feature>
<evidence type="ECO:0000256" key="1">
    <source>
        <dbReference type="ARBA" id="ARBA00001974"/>
    </source>
</evidence>
<dbReference type="EMBL" id="JAACJK010000057">
    <property type="protein sequence ID" value="KAF5337000.1"/>
    <property type="molecule type" value="Genomic_DNA"/>
</dbReference>
<dbReference type="PANTHER" id="PTHR11552:SF147">
    <property type="entry name" value="CHOLINE DEHYDROGENASE, MITOCHONDRIAL"/>
    <property type="match status" value="1"/>
</dbReference>
<evidence type="ECO:0000256" key="17">
    <source>
        <dbReference type="SAM" id="SignalP"/>
    </source>
</evidence>
<comment type="cofactor">
    <cofactor evidence="1 16">
        <name>FAD</name>
        <dbReference type="ChEBI" id="CHEBI:57692"/>
    </cofactor>
</comment>
<sequence>MLSIIALVALALSATSFARLCHDPSHLRSTYDYVIVGGGTAGNVLAARLSEDGKNSVLVLEAGGSNEGALVLEVPFLGPTATPNTVFDWNYTVTPQTNLDGRTFPYPRGRVLGGSSSVNYMVHHYGSSEDWDRLARLTGESSWSWNSIKRYIARHERFVPPADNHNTTGQYIPSIHSTTGVLPKSLPGWSNGIDQRIVATTAELASEFPFNEDITTGNVLGITWLQCAIGGGQRSSSATTYLKNAMGRTNLDVLINATVTKLVRTGMSGGRPCFKAVQFANGPQGASTVIRATKEVILSAGAIGTPQILQLSGIGDRAELTSNSIETILNLPSVGKNLSEHTLVPNSWLVQGSESLDNLRRDPAAASAALSEWQANKTGPFTDIGTNMFGFLRLPANASIFETTPDPASGPTAAHWEVLFSNFYASGSAAVPPPNPNGSYITAVAALISPTSRELFSICLHTAMNIIQGGTVKLASNNPFEAPHIDLGLLASEFDRFVLREAIRALKRFFCASPWTDYVISPVGGLAGDADAELDAYVRSIATTVFHPVGTASMSPAHVEWGVVDPHLRLKGAEGVRIVDASVFPFVPNAHTAGPTYLLAERAASLIRGY</sequence>
<dbReference type="AlphaFoldDB" id="A0A8H5FH33"/>
<dbReference type="GO" id="GO:0005576">
    <property type="term" value="C:extracellular region"/>
    <property type="evidence" value="ECO:0007669"/>
    <property type="project" value="UniProtKB-SubCell"/>
</dbReference>
<dbReference type="PIRSF" id="PIRSF000137">
    <property type="entry name" value="Alcohol_oxidase"/>
    <property type="match status" value="1"/>
</dbReference>
<dbReference type="SUPFAM" id="SSF54373">
    <property type="entry name" value="FAD-linked reductases, C-terminal domain"/>
    <property type="match status" value="1"/>
</dbReference>
<organism evidence="19 20">
    <name type="scientific">Ephemerocybe angulata</name>
    <dbReference type="NCBI Taxonomy" id="980116"/>
    <lineage>
        <taxon>Eukaryota</taxon>
        <taxon>Fungi</taxon>
        <taxon>Dikarya</taxon>
        <taxon>Basidiomycota</taxon>
        <taxon>Agaricomycotina</taxon>
        <taxon>Agaricomycetes</taxon>
        <taxon>Agaricomycetidae</taxon>
        <taxon>Agaricales</taxon>
        <taxon>Agaricineae</taxon>
        <taxon>Psathyrellaceae</taxon>
        <taxon>Ephemerocybe</taxon>
    </lineage>
</organism>
<protein>
    <recommendedName>
        <fullName evidence="5">pyranose dehydrogenase (acceptor)</fullName>
        <ecNumber evidence="5">1.1.99.29</ecNumber>
    </recommendedName>
</protein>
<comment type="subcellular location">
    <subcellularLocation>
        <location evidence="2">Secreted</location>
    </subcellularLocation>
</comment>
<keyword evidence="17" id="KW-0732">Signal</keyword>
<dbReference type="Pfam" id="PF00732">
    <property type="entry name" value="GMC_oxred_N"/>
    <property type="match status" value="1"/>
</dbReference>
<evidence type="ECO:0000256" key="6">
    <source>
        <dbReference type="ARBA" id="ARBA00022525"/>
    </source>
</evidence>
<feature type="signal peptide" evidence="17">
    <location>
        <begin position="1"/>
        <end position="18"/>
    </location>
</feature>
<keyword evidence="6" id="KW-0964">Secreted</keyword>
<accession>A0A8H5FH33</accession>
<dbReference type="InterPro" id="IPR007867">
    <property type="entry name" value="GMC_OxRtase_C"/>
</dbReference>
<dbReference type="GO" id="GO:0033718">
    <property type="term" value="F:pyranose dehydrogenase (acceptor) activity"/>
    <property type="evidence" value="ECO:0007669"/>
    <property type="project" value="UniProtKB-EC"/>
</dbReference>